<evidence type="ECO:0000256" key="1">
    <source>
        <dbReference type="SAM" id="MobiDB-lite"/>
    </source>
</evidence>
<name>A0A2N5RU20_9BASI</name>
<evidence type="ECO:0000313" key="3">
    <source>
        <dbReference type="Proteomes" id="UP000235392"/>
    </source>
</evidence>
<dbReference type="EMBL" id="PGCI01001559">
    <property type="protein sequence ID" value="PLW04468.1"/>
    <property type="molecule type" value="Genomic_DNA"/>
</dbReference>
<dbReference type="Proteomes" id="UP000235392">
    <property type="component" value="Unassembled WGS sequence"/>
</dbReference>
<accession>A0A2N5RU20</accession>
<dbReference type="AlphaFoldDB" id="A0A2N5RU20"/>
<gene>
    <name evidence="2" type="ORF">PCASD_26755</name>
</gene>
<organism evidence="2 3">
    <name type="scientific">Puccinia coronata f. sp. avenae</name>
    <dbReference type="NCBI Taxonomy" id="200324"/>
    <lineage>
        <taxon>Eukaryota</taxon>
        <taxon>Fungi</taxon>
        <taxon>Dikarya</taxon>
        <taxon>Basidiomycota</taxon>
        <taxon>Pucciniomycotina</taxon>
        <taxon>Pucciniomycetes</taxon>
        <taxon>Pucciniales</taxon>
        <taxon>Pucciniaceae</taxon>
        <taxon>Puccinia</taxon>
    </lineage>
</organism>
<feature type="compositionally biased region" description="Basic residues" evidence="1">
    <location>
        <begin position="1"/>
        <end position="24"/>
    </location>
</feature>
<sequence>PTPHRNHPKKVKPPPKSPPKKTSTHPRPNPVQYVMGFVKYDQDLKVIAVKLSLRCGTTFGGE</sequence>
<feature type="non-terminal residue" evidence="2">
    <location>
        <position position="1"/>
    </location>
</feature>
<evidence type="ECO:0000313" key="2">
    <source>
        <dbReference type="EMBL" id="PLW04468.1"/>
    </source>
</evidence>
<protein>
    <submittedName>
        <fullName evidence="2">Uncharacterized protein</fullName>
    </submittedName>
</protein>
<comment type="caution">
    <text evidence="2">The sequence shown here is derived from an EMBL/GenBank/DDBJ whole genome shotgun (WGS) entry which is preliminary data.</text>
</comment>
<feature type="region of interest" description="Disordered" evidence="1">
    <location>
        <begin position="1"/>
        <end position="30"/>
    </location>
</feature>
<proteinExistence type="predicted"/>
<reference evidence="2 3" key="1">
    <citation type="submission" date="2017-11" db="EMBL/GenBank/DDBJ databases">
        <title>De novo assembly and phasing of dikaryotic genomes from two isolates of Puccinia coronata f. sp. avenae, the causal agent of oat crown rust.</title>
        <authorList>
            <person name="Miller M.E."/>
            <person name="Zhang Y."/>
            <person name="Omidvar V."/>
            <person name="Sperschneider J."/>
            <person name="Schwessinger B."/>
            <person name="Raley C."/>
            <person name="Palmer J.M."/>
            <person name="Garnica D."/>
            <person name="Upadhyaya N."/>
            <person name="Rathjen J."/>
            <person name="Taylor J.M."/>
            <person name="Park R.F."/>
            <person name="Dodds P.N."/>
            <person name="Hirsch C.D."/>
            <person name="Kianian S.F."/>
            <person name="Figueroa M."/>
        </authorList>
    </citation>
    <scope>NUCLEOTIDE SEQUENCE [LARGE SCALE GENOMIC DNA]</scope>
    <source>
        <strain evidence="2">12SD80</strain>
    </source>
</reference>